<feature type="binding site" evidence="2">
    <location>
        <position position="51"/>
    </location>
    <ligand>
        <name>substrate</name>
    </ligand>
</feature>
<dbReference type="GO" id="GO:0000287">
    <property type="term" value="F:magnesium ion binding"/>
    <property type="evidence" value="ECO:0007669"/>
    <property type="project" value="UniProtKB-UniRule"/>
</dbReference>
<dbReference type="GO" id="GO:0045547">
    <property type="term" value="F:ditrans,polycis-polyprenyl diphosphate synthase [(2E,6E)-farnesyl diphosphate specific] activity"/>
    <property type="evidence" value="ECO:0007669"/>
    <property type="project" value="TreeGrafter"/>
</dbReference>
<gene>
    <name evidence="4" type="ORF">KHX13_02260</name>
</gene>
<comment type="subunit">
    <text evidence="2">Homodimer.</text>
</comment>
<feature type="binding site" evidence="2">
    <location>
        <position position="38"/>
    </location>
    <ligand>
        <name>Mg(2+)</name>
        <dbReference type="ChEBI" id="CHEBI:18420"/>
    </ligand>
</feature>
<dbReference type="AlphaFoldDB" id="A0A943EIZ2"/>
<evidence type="ECO:0000313" key="5">
    <source>
        <dbReference type="Proteomes" id="UP000754226"/>
    </source>
</evidence>
<protein>
    <recommendedName>
        <fullName evidence="2">Isoprenyl transferase</fullName>
        <ecNumber evidence="2">2.5.1.-</ecNumber>
    </recommendedName>
</protein>
<feature type="binding site" evidence="2">
    <location>
        <position position="43"/>
    </location>
    <ligand>
        <name>substrate</name>
    </ligand>
</feature>
<sequence length="262" mass="30030">MLTHLFRSEPSAPSAQTHPASEELDLKKIPRHVAMIMDGNGRWAKRQGKPRTFGHTYGAKALREIVRYADSIGIEALTAYAFSTENWKRPVTEVSFIMKLLVEYLTNELEEFKKFQVRMRFIGSRKELPDLVLKKMEEAERETKDNQGILLTIAINYGGQAEILHAATEIARQVKAGTLQPDDITKALFEDHLYTRGIPAPDLLIRTGGDLRVSNFLLWQIAYSELWTTDVCWPDFTPERFKEALLSYQKRDRRFGGLTKKA</sequence>
<dbReference type="FunFam" id="3.40.1180.10:FF:000001">
    <property type="entry name" value="(2E,6E)-farnesyl-diphosphate-specific ditrans,polycis-undecaprenyl-diphosphate synthase"/>
    <property type="match status" value="1"/>
</dbReference>
<dbReference type="Pfam" id="PF01255">
    <property type="entry name" value="Prenyltransf"/>
    <property type="match status" value="1"/>
</dbReference>
<feature type="binding site" evidence="2">
    <location>
        <position position="206"/>
    </location>
    <ligand>
        <name>substrate</name>
    </ligand>
</feature>
<dbReference type="Gene3D" id="3.40.1180.10">
    <property type="entry name" value="Decaprenyl diphosphate synthase-like"/>
    <property type="match status" value="1"/>
</dbReference>
<organism evidence="4 5">
    <name type="scientific">Acidaminococcus intestini</name>
    <dbReference type="NCBI Taxonomy" id="187327"/>
    <lineage>
        <taxon>Bacteria</taxon>
        <taxon>Bacillati</taxon>
        <taxon>Bacillota</taxon>
        <taxon>Negativicutes</taxon>
        <taxon>Acidaminococcales</taxon>
        <taxon>Acidaminococcaceae</taxon>
        <taxon>Acidaminococcus</taxon>
    </lineage>
</organism>
<dbReference type="EC" id="2.5.1.-" evidence="2"/>
<reference evidence="4" key="1">
    <citation type="submission" date="2021-02" db="EMBL/GenBank/DDBJ databases">
        <title>Infant gut strain persistence is associated with maternal origin, phylogeny, and functional potential including surface adhesion and iron acquisition.</title>
        <authorList>
            <person name="Lou Y.C."/>
        </authorList>
    </citation>
    <scope>NUCLEOTIDE SEQUENCE</scope>
    <source>
        <strain evidence="4">L3_106_000M1_dasL3_106_000M1_concoct_15</strain>
    </source>
</reference>
<dbReference type="InterPro" id="IPR018520">
    <property type="entry name" value="UPP_synth-like_CS"/>
</dbReference>
<comment type="similarity">
    <text evidence="2">Belongs to the UPP synthase family.</text>
</comment>
<feature type="active site" description="Proton acceptor" evidence="2">
    <location>
        <position position="86"/>
    </location>
</feature>
<evidence type="ECO:0000313" key="4">
    <source>
        <dbReference type="EMBL" id="MBS5519150.1"/>
    </source>
</evidence>
<dbReference type="NCBIfam" id="NF011405">
    <property type="entry name" value="PRK14830.1"/>
    <property type="match status" value="1"/>
</dbReference>
<feature type="binding site" evidence="2">
    <location>
        <begin position="83"/>
        <end position="85"/>
    </location>
    <ligand>
        <name>substrate</name>
    </ligand>
</feature>
<name>A0A943EIZ2_9FIRM</name>
<feature type="binding site" evidence="2">
    <location>
        <position position="87"/>
    </location>
    <ligand>
        <name>substrate</name>
    </ligand>
</feature>
<feature type="binding site" evidence="2">
    <location>
        <position position="55"/>
    </location>
    <ligand>
        <name>substrate</name>
    </ligand>
</feature>
<dbReference type="InterPro" id="IPR001441">
    <property type="entry name" value="UPP_synth-like"/>
</dbReference>
<dbReference type="HAMAP" id="MF_01139">
    <property type="entry name" value="ISPT"/>
    <property type="match status" value="1"/>
</dbReference>
<evidence type="ECO:0000256" key="1">
    <source>
        <dbReference type="ARBA" id="ARBA00022679"/>
    </source>
</evidence>
<dbReference type="PANTHER" id="PTHR10291">
    <property type="entry name" value="DEHYDRODOLICHYL DIPHOSPHATE SYNTHASE FAMILY MEMBER"/>
    <property type="match status" value="1"/>
</dbReference>
<feature type="binding site" evidence="2">
    <location>
        <begin position="212"/>
        <end position="214"/>
    </location>
    <ligand>
        <name>substrate</name>
    </ligand>
</feature>
<keyword evidence="2" id="KW-0479">Metal-binding</keyword>
<feature type="binding site" evidence="2">
    <location>
        <position position="225"/>
    </location>
    <ligand>
        <name>Mg(2+)</name>
        <dbReference type="ChEBI" id="CHEBI:18420"/>
    </ligand>
</feature>
<feature type="binding site" evidence="2">
    <location>
        <begin position="39"/>
        <end position="42"/>
    </location>
    <ligand>
        <name>substrate</name>
    </ligand>
</feature>
<accession>A0A943EIZ2</accession>
<dbReference type="PANTHER" id="PTHR10291:SF0">
    <property type="entry name" value="DEHYDRODOLICHYL DIPHOSPHATE SYNTHASE 2"/>
    <property type="match status" value="1"/>
</dbReference>
<feature type="binding site" evidence="2">
    <location>
        <position position="89"/>
    </location>
    <ligand>
        <name>substrate</name>
    </ligand>
</feature>
<keyword evidence="1 2" id="KW-0808">Transferase</keyword>
<evidence type="ECO:0000256" key="3">
    <source>
        <dbReference type="SAM" id="MobiDB-lite"/>
    </source>
</evidence>
<feature type="active site" evidence="2">
    <location>
        <position position="38"/>
    </location>
</feature>
<feature type="region of interest" description="Disordered" evidence="3">
    <location>
        <begin position="1"/>
        <end position="23"/>
    </location>
</feature>
<dbReference type="GO" id="GO:0016094">
    <property type="term" value="P:polyprenol biosynthetic process"/>
    <property type="evidence" value="ECO:0007669"/>
    <property type="project" value="TreeGrafter"/>
</dbReference>
<keyword evidence="2" id="KW-0460">Magnesium</keyword>
<dbReference type="EMBL" id="JAGZCZ010000002">
    <property type="protein sequence ID" value="MBS5519150.1"/>
    <property type="molecule type" value="Genomic_DNA"/>
</dbReference>
<comment type="function">
    <text evidence="2">Catalyzes the condensation of isopentenyl diphosphate (IPP) with allylic pyrophosphates generating different type of terpenoids.</text>
</comment>
<dbReference type="CDD" id="cd00475">
    <property type="entry name" value="Cis_IPPS"/>
    <property type="match status" value="1"/>
</dbReference>
<dbReference type="NCBIfam" id="TIGR00055">
    <property type="entry name" value="uppS"/>
    <property type="match status" value="1"/>
</dbReference>
<dbReference type="SUPFAM" id="SSF64005">
    <property type="entry name" value="Undecaprenyl diphosphate synthase"/>
    <property type="match status" value="1"/>
</dbReference>
<dbReference type="InterPro" id="IPR036424">
    <property type="entry name" value="UPP_synth-like_sf"/>
</dbReference>
<comment type="caution">
    <text evidence="4">The sequence shown here is derived from an EMBL/GenBank/DDBJ whole genome shotgun (WGS) entry which is preliminary data.</text>
</comment>
<evidence type="ECO:0000256" key="2">
    <source>
        <dbReference type="HAMAP-Rule" id="MF_01139"/>
    </source>
</evidence>
<comment type="cofactor">
    <cofactor evidence="2">
        <name>Mg(2+)</name>
        <dbReference type="ChEBI" id="CHEBI:18420"/>
    </cofactor>
    <text evidence="2">Binds 2 magnesium ions per subunit.</text>
</comment>
<dbReference type="Proteomes" id="UP000754226">
    <property type="component" value="Unassembled WGS sequence"/>
</dbReference>
<proteinExistence type="inferred from homology"/>
<dbReference type="PROSITE" id="PS01066">
    <property type="entry name" value="UPP_SYNTHASE"/>
    <property type="match status" value="1"/>
</dbReference>